<accession>A0A242L1Q6</accession>
<dbReference type="Proteomes" id="UP000195024">
    <property type="component" value="Unassembled WGS sequence"/>
</dbReference>
<name>A0A242L1Q6_ENTMU</name>
<sequence>MKVNDLGKIIMAISKAHGDEPEQVVIDGIKYEKGKSLHVSTSSDSMCVIASVILDIEEK</sequence>
<reference evidence="1 2" key="1">
    <citation type="submission" date="2017-05" db="EMBL/GenBank/DDBJ databases">
        <title>The Genome Sequence of Enterococcus mundtii 6B1_DIV0119.</title>
        <authorList>
            <consortium name="The Broad Institute Genomics Platform"/>
            <consortium name="The Broad Institute Genomic Center for Infectious Diseases"/>
            <person name="Earl A."/>
            <person name="Manson A."/>
            <person name="Schwartman J."/>
            <person name="Gilmore M."/>
            <person name="Abouelleil A."/>
            <person name="Cao P."/>
            <person name="Chapman S."/>
            <person name="Cusick C."/>
            <person name="Shea T."/>
            <person name="Young S."/>
            <person name="Neafsey D."/>
            <person name="Nusbaum C."/>
            <person name="Birren B."/>
        </authorList>
    </citation>
    <scope>NUCLEOTIDE SEQUENCE [LARGE SCALE GENOMIC DNA]</scope>
    <source>
        <strain evidence="1 2">6B1_DIV0119</strain>
    </source>
</reference>
<proteinExistence type="predicted"/>
<dbReference type="EMBL" id="NGMS01000001">
    <property type="protein sequence ID" value="OTP27750.1"/>
    <property type="molecule type" value="Genomic_DNA"/>
</dbReference>
<evidence type="ECO:0000313" key="1">
    <source>
        <dbReference type="EMBL" id="OTP27750.1"/>
    </source>
</evidence>
<gene>
    <name evidence="1" type="ORF">A5802_001486</name>
</gene>
<protein>
    <submittedName>
        <fullName evidence="1">Uncharacterized protein</fullName>
    </submittedName>
</protein>
<comment type="caution">
    <text evidence="1">The sequence shown here is derived from an EMBL/GenBank/DDBJ whole genome shotgun (WGS) entry which is preliminary data.</text>
</comment>
<dbReference type="RefSeq" id="WP_086334886.1">
    <property type="nucleotide sequence ID" value="NZ_NGMS01000001.1"/>
</dbReference>
<evidence type="ECO:0000313" key="2">
    <source>
        <dbReference type="Proteomes" id="UP000195024"/>
    </source>
</evidence>
<dbReference type="AlphaFoldDB" id="A0A242L1Q6"/>
<organism evidence="1 2">
    <name type="scientific">Enterococcus mundtii</name>
    <dbReference type="NCBI Taxonomy" id="53346"/>
    <lineage>
        <taxon>Bacteria</taxon>
        <taxon>Bacillati</taxon>
        <taxon>Bacillota</taxon>
        <taxon>Bacilli</taxon>
        <taxon>Lactobacillales</taxon>
        <taxon>Enterococcaceae</taxon>
        <taxon>Enterococcus</taxon>
    </lineage>
</organism>